<accession>A0AAE1HD62</accession>
<feature type="region of interest" description="Disordered" evidence="1">
    <location>
        <begin position="592"/>
        <end position="611"/>
    </location>
</feature>
<feature type="region of interest" description="Disordered" evidence="1">
    <location>
        <begin position="488"/>
        <end position="572"/>
    </location>
</feature>
<evidence type="ECO:0000256" key="1">
    <source>
        <dbReference type="SAM" id="MobiDB-lite"/>
    </source>
</evidence>
<feature type="compositionally biased region" description="Polar residues" evidence="1">
    <location>
        <begin position="524"/>
        <end position="538"/>
    </location>
</feature>
<evidence type="ECO:0000313" key="4">
    <source>
        <dbReference type="Proteomes" id="UP001219518"/>
    </source>
</evidence>
<feature type="compositionally biased region" description="Low complexity" evidence="1">
    <location>
        <begin position="632"/>
        <end position="662"/>
    </location>
</feature>
<dbReference type="Pfam" id="PF12937">
    <property type="entry name" value="F-box-like"/>
    <property type="match status" value="1"/>
</dbReference>
<dbReference type="Gene3D" id="1.20.1280.50">
    <property type="match status" value="1"/>
</dbReference>
<evidence type="ECO:0000313" key="3">
    <source>
        <dbReference type="EMBL" id="KAK3919211.1"/>
    </source>
</evidence>
<dbReference type="InterPro" id="IPR036047">
    <property type="entry name" value="F-box-like_dom_sf"/>
</dbReference>
<name>A0AAE1HD62_9NEOP</name>
<organism evidence="3 4">
    <name type="scientific">Frankliniella fusca</name>
    <dbReference type="NCBI Taxonomy" id="407009"/>
    <lineage>
        <taxon>Eukaryota</taxon>
        <taxon>Metazoa</taxon>
        <taxon>Ecdysozoa</taxon>
        <taxon>Arthropoda</taxon>
        <taxon>Hexapoda</taxon>
        <taxon>Insecta</taxon>
        <taxon>Pterygota</taxon>
        <taxon>Neoptera</taxon>
        <taxon>Paraneoptera</taxon>
        <taxon>Thysanoptera</taxon>
        <taxon>Terebrantia</taxon>
        <taxon>Thripoidea</taxon>
        <taxon>Thripidae</taxon>
        <taxon>Frankliniella</taxon>
    </lineage>
</organism>
<dbReference type="SUPFAM" id="SSF81383">
    <property type="entry name" value="F-box domain"/>
    <property type="match status" value="1"/>
</dbReference>
<proteinExistence type="predicted"/>
<dbReference type="InterPro" id="IPR001810">
    <property type="entry name" value="F-box_dom"/>
</dbReference>
<dbReference type="EMBL" id="JAHWGI010000971">
    <property type="protein sequence ID" value="KAK3919211.1"/>
    <property type="molecule type" value="Genomic_DNA"/>
</dbReference>
<reference evidence="3" key="2">
    <citation type="journal article" date="2023" name="BMC Genomics">
        <title>Pest status, molecular evolution, and epigenetic factors derived from the genome assembly of Frankliniella fusca, a thysanopteran phytovirus vector.</title>
        <authorList>
            <person name="Catto M.A."/>
            <person name="Labadie P.E."/>
            <person name="Jacobson A.L."/>
            <person name="Kennedy G.G."/>
            <person name="Srinivasan R."/>
            <person name="Hunt B.G."/>
        </authorList>
    </citation>
    <scope>NUCLEOTIDE SEQUENCE</scope>
    <source>
        <strain evidence="3">PL_HMW_Pooled</strain>
    </source>
</reference>
<dbReference type="PROSITE" id="PS50181">
    <property type="entry name" value="FBOX"/>
    <property type="match status" value="1"/>
</dbReference>
<reference evidence="3" key="1">
    <citation type="submission" date="2021-07" db="EMBL/GenBank/DDBJ databases">
        <authorList>
            <person name="Catto M.A."/>
            <person name="Jacobson A."/>
            <person name="Kennedy G."/>
            <person name="Labadie P."/>
            <person name="Hunt B.G."/>
            <person name="Srinivasan R."/>
        </authorList>
    </citation>
    <scope>NUCLEOTIDE SEQUENCE</scope>
    <source>
        <strain evidence="3">PL_HMW_Pooled</strain>
        <tissue evidence="3">Head</tissue>
    </source>
</reference>
<sequence>MERTAPEAVEADTGQLRQGVSPAPDQVQDSGGTPKPSSDGILQDLVQTMAAERAGGKAGPGVVCSSSLLLSLLLAHLLQAGFRPQLQAAAPQVDHADPAPAPPEEAAAAAAAAACAPAASQKQSARLGQRPRPDAGPRPRARGGQRGARLMRAFRPMPYHRSLQLEHQERRQRAAGHLPSRRFLLGRRAPHPALVSARAAQVARVRAAARVVVDGVADSARAIRGMLDALLPEAWPKAAAPSPDRDKQFSVSFSLPPFTDCSFRLVAARAGYADVMLLNLSLLWDPDAAAAAGGGPDGPSAATTYSLALPVGDFVSADGRVRDGARLADMVSSALSRPAMCAARTAHGVVNPSLLGLPLRAVRRVLACLPAPDVARVAACCRALRTLANDPGLWRYMLTRDFGPLALARGALAVGEGAPPEHAAGAVDYRAEYRRLFRQRSALQIRRPSSDCRYYLPLRPLPLHDSVHSFHRQQLQQLQLQSTSSLGLIREDNGSPTEGAASPPSAAAEPPLPLPLPARAQGQKPLSLQSFYSSSTGAAPSRTRSAKSTTSKSSSVVSSKRAKRRVQPAPAAEEVVKVGSKVYKALVGAAHKSPVTAPTPSKVIQRKSCLDRRRQQCYSDDKFNSAEFGCPSISSSRASSSGSRSFCKVSSGRSFSLSGSFLKKLRRQPQAQPQGAHNGSRAAEDKDKTPTALARSRARQGQHGGRRAPEASPSPAGLLLSEQPAYAPADDPKYERLVSGASTSAHPSRTRAAPSKTPSRPAAHSRAPSGVALRRPAPAASAET</sequence>
<feature type="compositionally biased region" description="Low complexity" evidence="1">
    <location>
        <begin position="541"/>
        <end position="559"/>
    </location>
</feature>
<feature type="region of interest" description="Disordered" evidence="1">
    <location>
        <begin position="1"/>
        <end position="40"/>
    </location>
</feature>
<protein>
    <submittedName>
        <fullName evidence="3">F-box only protein 7</fullName>
    </submittedName>
</protein>
<keyword evidence="4" id="KW-1185">Reference proteome</keyword>
<evidence type="ECO:0000259" key="2">
    <source>
        <dbReference type="PROSITE" id="PS50181"/>
    </source>
</evidence>
<gene>
    <name evidence="3" type="ORF">KUF71_008360</name>
</gene>
<feature type="region of interest" description="Disordered" evidence="1">
    <location>
        <begin position="89"/>
        <end position="148"/>
    </location>
</feature>
<dbReference type="Proteomes" id="UP001219518">
    <property type="component" value="Unassembled WGS sequence"/>
</dbReference>
<feature type="compositionally biased region" description="Low complexity" evidence="1">
    <location>
        <begin position="104"/>
        <end position="119"/>
    </location>
</feature>
<feature type="compositionally biased region" description="Basic residues" evidence="1">
    <location>
        <begin position="696"/>
        <end position="706"/>
    </location>
</feature>
<feature type="domain" description="F-box" evidence="2">
    <location>
        <begin position="351"/>
        <end position="397"/>
    </location>
</feature>
<feature type="compositionally biased region" description="Low complexity" evidence="1">
    <location>
        <begin position="500"/>
        <end position="509"/>
    </location>
</feature>
<comment type="caution">
    <text evidence="3">The sequence shown here is derived from an EMBL/GenBank/DDBJ whole genome shotgun (WGS) entry which is preliminary data.</text>
</comment>
<feature type="region of interest" description="Disordered" evidence="1">
    <location>
        <begin position="629"/>
        <end position="784"/>
    </location>
</feature>
<dbReference type="AlphaFoldDB" id="A0AAE1HD62"/>